<accession>A0A2T8HTH9</accession>
<gene>
    <name evidence="1" type="ORF">DDE20_11020</name>
</gene>
<dbReference type="Proteomes" id="UP000245911">
    <property type="component" value="Unassembled WGS sequence"/>
</dbReference>
<evidence type="ECO:0000313" key="2">
    <source>
        <dbReference type="Proteomes" id="UP000245911"/>
    </source>
</evidence>
<name>A0A2T8HTH9_9RHOB</name>
<organism evidence="1 2">
    <name type="scientific">Pararhodobacter oceanensis</name>
    <dbReference type="NCBI Taxonomy" id="2172121"/>
    <lineage>
        <taxon>Bacteria</taxon>
        <taxon>Pseudomonadati</taxon>
        <taxon>Pseudomonadota</taxon>
        <taxon>Alphaproteobacteria</taxon>
        <taxon>Rhodobacterales</taxon>
        <taxon>Paracoccaceae</taxon>
        <taxon>Pararhodobacter</taxon>
    </lineage>
</organism>
<keyword evidence="2" id="KW-1185">Reference proteome</keyword>
<reference evidence="1 2" key="1">
    <citation type="submission" date="2018-04" db="EMBL/GenBank/DDBJ databases">
        <title>Pararhodobacter oceanense sp. nov., isolated from marine intertidal sediment.</title>
        <authorList>
            <person name="Wang X.-L."/>
            <person name="Du Z.-J."/>
        </authorList>
    </citation>
    <scope>NUCLEOTIDE SEQUENCE [LARGE SCALE GENOMIC DNA]</scope>
    <source>
        <strain evidence="1 2">AM505</strain>
    </source>
</reference>
<protein>
    <submittedName>
        <fullName evidence="1">Uncharacterized protein</fullName>
    </submittedName>
</protein>
<dbReference type="EMBL" id="QDKM01000004">
    <property type="protein sequence ID" value="PVH28708.1"/>
    <property type="molecule type" value="Genomic_DNA"/>
</dbReference>
<dbReference type="AlphaFoldDB" id="A0A2T8HTH9"/>
<evidence type="ECO:0000313" key="1">
    <source>
        <dbReference type="EMBL" id="PVH28708.1"/>
    </source>
</evidence>
<comment type="caution">
    <text evidence="1">The sequence shown here is derived from an EMBL/GenBank/DDBJ whole genome shotgun (WGS) entry which is preliminary data.</text>
</comment>
<sequence length="115" mass="12421">MLPVDQALITAQRILVVEAPAVMELLSPKPGAQSVIVTHKRMLNAAMLDSIRPDAIVGPLISPDWDIVDLAITVSALAYSGNFFVLTQPLPRAELVIREVRAVCPNLTVKLIEVA</sequence>
<proteinExistence type="predicted"/>